<dbReference type="SMART" id="SM00849">
    <property type="entry name" value="Lactamase_B"/>
    <property type="match status" value="1"/>
</dbReference>
<proteinExistence type="predicted"/>
<evidence type="ECO:0000259" key="1">
    <source>
        <dbReference type="SMART" id="SM00849"/>
    </source>
</evidence>
<dbReference type="InterPro" id="IPR036866">
    <property type="entry name" value="RibonucZ/Hydroxyglut_hydro"/>
</dbReference>
<evidence type="ECO:0000313" key="2">
    <source>
        <dbReference type="EMBL" id="AFZ68825.1"/>
    </source>
</evidence>
<dbReference type="CDD" id="cd07726">
    <property type="entry name" value="ST1585-like_MBL-fold"/>
    <property type="match status" value="1"/>
</dbReference>
<dbReference type="STRING" id="937777.Deipe_3387"/>
<dbReference type="PANTHER" id="PTHR42951">
    <property type="entry name" value="METALLO-BETA-LACTAMASE DOMAIN-CONTAINING"/>
    <property type="match status" value="1"/>
</dbReference>
<dbReference type="Gene3D" id="3.60.15.10">
    <property type="entry name" value="Ribonuclease Z/Hydroxyacylglutathione hydrolase-like"/>
    <property type="match status" value="1"/>
</dbReference>
<dbReference type="Proteomes" id="UP000010467">
    <property type="component" value="Chromosome"/>
</dbReference>
<name>L0A6Z6_DEIPD</name>
<dbReference type="OrthoDB" id="333278at2"/>
<dbReference type="InterPro" id="IPR037482">
    <property type="entry name" value="ST1585_MBL-fold"/>
</dbReference>
<dbReference type="Pfam" id="PF00753">
    <property type="entry name" value="Lactamase_B"/>
    <property type="match status" value="1"/>
</dbReference>
<sequence length="299" mass="32829">MHTIDLHFQGVAGVIACYVLESTEGLILIDPGPSSSLGALRSGLRDLGFTLGEVRHVLLTHIHLDHAGAAGNIARESGATVYVHARGAAHLVRPERLLASATQIYGEQMDPLWGGMPAVPEARLVTVDGGETLTLGGVRLEVLYTPGHAVHHVAWHVGDELFCGDVAGVRLSNSQSPRAPTPPPDIDLELWRESLERLMALNARVVHLTHFGSYSDVQEHWRQLLANMERDAQVVRDSLARAETSDDLTRTFVDRLEAQLSEEGPDLAERMRFASPAWMSVQGLTRYWGKHDARPSEDR</sequence>
<dbReference type="PATRIC" id="fig|937777.3.peg.3402"/>
<accession>L0A6Z6</accession>
<protein>
    <submittedName>
        <fullName evidence="2">Zn-dependent hydrolase, glyoxylase</fullName>
    </submittedName>
</protein>
<dbReference type="HOGENOM" id="CLU_061385_1_0_0"/>
<gene>
    <name evidence="2" type="ordered locus">Deipe_3387</name>
</gene>
<evidence type="ECO:0000313" key="3">
    <source>
        <dbReference type="Proteomes" id="UP000010467"/>
    </source>
</evidence>
<dbReference type="PANTHER" id="PTHR42951:SF22">
    <property type="entry name" value="METALLO BETA-LACTAMASE SUPERFAMILY LIPOPROTEIN"/>
    <property type="match status" value="1"/>
</dbReference>
<dbReference type="eggNOG" id="COG0491">
    <property type="taxonomic scope" value="Bacteria"/>
</dbReference>
<dbReference type="EMBL" id="CP003382">
    <property type="protein sequence ID" value="AFZ68825.1"/>
    <property type="molecule type" value="Genomic_DNA"/>
</dbReference>
<feature type="domain" description="Metallo-beta-lactamase" evidence="1">
    <location>
        <begin position="14"/>
        <end position="210"/>
    </location>
</feature>
<dbReference type="GO" id="GO:0016787">
    <property type="term" value="F:hydrolase activity"/>
    <property type="evidence" value="ECO:0007669"/>
    <property type="project" value="UniProtKB-KW"/>
</dbReference>
<reference evidence="3" key="1">
    <citation type="submission" date="2012-03" db="EMBL/GenBank/DDBJ databases">
        <title>Complete sequence of chromosome of Deinococcus peraridilitoris DSM 19664.</title>
        <authorList>
            <person name="Lucas S."/>
            <person name="Copeland A."/>
            <person name="Lapidus A."/>
            <person name="Glavina del Rio T."/>
            <person name="Dalin E."/>
            <person name="Tice H."/>
            <person name="Bruce D."/>
            <person name="Goodwin L."/>
            <person name="Pitluck S."/>
            <person name="Peters L."/>
            <person name="Mikhailova N."/>
            <person name="Lu M."/>
            <person name="Kyrpides N."/>
            <person name="Mavromatis K."/>
            <person name="Ivanova N."/>
            <person name="Brettin T."/>
            <person name="Detter J.C."/>
            <person name="Han C."/>
            <person name="Larimer F."/>
            <person name="Land M."/>
            <person name="Hauser L."/>
            <person name="Markowitz V."/>
            <person name="Cheng J.-F."/>
            <person name="Hugenholtz P."/>
            <person name="Woyke T."/>
            <person name="Wu D."/>
            <person name="Pukall R."/>
            <person name="Steenblock K."/>
            <person name="Brambilla E."/>
            <person name="Klenk H.-P."/>
            <person name="Eisen J.A."/>
        </authorList>
    </citation>
    <scope>NUCLEOTIDE SEQUENCE [LARGE SCALE GENOMIC DNA]</scope>
    <source>
        <strain evidence="3">DSM 19664 / LMG 22246 / CIP 109416 / KR-200</strain>
    </source>
</reference>
<dbReference type="AlphaFoldDB" id="L0A6Z6"/>
<dbReference type="RefSeq" id="WP_015237123.1">
    <property type="nucleotide sequence ID" value="NC_019793.1"/>
</dbReference>
<dbReference type="InterPro" id="IPR050855">
    <property type="entry name" value="NDM-1-like"/>
</dbReference>
<organism evidence="2 3">
    <name type="scientific">Deinococcus peraridilitoris (strain DSM 19664 / LMG 22246 / CIP 109416 / KR-200)</name>
    <dbReference type="NCBI Taxonomy" id="937777"/>
    <lineage>
        <taxon>Bacteria</taxon>
        <taxon>Thermotogati</taxon>
        <taxon>Deinococcota</taxon>
        <taxon>Deinococci</taxon>
        <taxon>Deinococcales</taxon>
        <taxon>Deinococcaceae</taxon>
        <taxon>Deinococcus</taxon>
    </lineage>
</organism>
<dbReference type="SUPFAM" id="SSF56281">
    <property type="entry name" value="Metallo-hydrolase/oxidoreductase"/>
    <property type="match status" value="1"/>
</dbReference>
<dbReference type="InterPro" id="IPR001279">
    <property type="entry name" value="Metallo-B-lactamas"/>
</dbReference>
<keyword evidence="2" id="KW-0378">Hydrolase</keyword>
<keyword evidence="3" id="KW-1185">Reference proteome</keyword>
<dbReference type="KEGG" id="dpd:Deipe_3387"/>